<dbReference type="GO" id="GO:0015074">
    <property type="term" value="P:DNA integration"/>
    <property type="evidence" value="ECO:0007669"/>
    <property type="project" value="InterPro"/>
</dbReference>
<keyword evidence="1" id="KW-0694">RNA-binding</keyword>
<dbReference type="SUPFAM" id="SSF53098">
    <property type="entry name" value="Ribonuclease H-like"/>
    <property type="match status" value="1"/>
</dbReference>
<organism evidence="4 5">
    <name type="scientific">Austropuccinia psidii MF-1</name>
    <dbReference type="NCBI Taxonomy" id="1389203"/>
    <lineage>
        <taxon>Eukaryota</taxon>
        <taxon>Fungi</taxon>
        <taxon>Dikarya</taxon>
        <taxon>Basidiomycota</taxon>
        <taxon>Pucciniomycotina</taxon>
        <taxon>Pucciniomycetes</taxon>
        <taxon>Pucciniales</taxon>
        <taxon>Sphaerophragmiaceae</taxon>
        <taxon>Austropuccinia</taxon>
    </lineage>
</organism>
<dbReference type="Proteomes" id="UP000765509">
    <property type="component" value="Unassembled WGS sequence"/>
</dbReference>
<dbReference type="GO" id="GO:0005634">
    <property type="term" value="C:nucleus"/>
    <property type="evidence" value="ECO:0007669"/>
    <property type="project" value="UniProtKB-ARBA"/>
</dbReference>
<feature type="domain" description="Integrase catalytic" evidence="3">
    <location>
        <begin position="22"/>
        <end position="195"/>
    </location>
</feature>
<gene>
    <name evidence="4" type="ORF">O181_044772</name>
</gene>
<sequence length="315" mass="36253">MKISILDICLKTEQWKELRPVLIQEPSTAWEVIHIDWVAALQPGGEESYNACLIILDRYRKTPIFLPYHKDDTAVDTSLLIWNRLISHTCLFKNIISDRNPKFTLALWTNLHKPLGTKVSFSNVYHPQTDGWAERIIQTLEDMIRRFCAYELEFKNSDGFTHDWCTLILALKLAYKTSIHASTGKTPAMLEKGWNPKLPADTLKKDLFHIHPTATIFKSFLDRVNQSTKDAFAYAKPKLDKSHKTPEFKGGDLILFSTLNFNNIKGPRQLKYYSYGPFILKALHGKKCSTIRTTRRNGKQTSNFPCQSSKALDFK</sequence>
<evidence type="ECO:0000313" key="5">
    <source>
        <dbReference type="Proteomes" id="UP000765509"/>
    </source>
</evidence>
<evidence type="ECO:0000256" key="1">
    <source>
        <dbReference type="ARBA" id="ARBA00022884"/>
    </source>
</evidence>
<feature type="compositionally biased region" description="Polar residues" evidence="2">
    <location>
        <begin position="299"/>
        <end position="315"/>
    </location>
</feature>
<accession>A0A9Q3DN29</accession>
<dbReference type="OrthoDB" id="2288803at2759"/>
<dbReference type="InterPro" id="IPR001584">
    <property type="entry name" value="Integrase_cat-core"/>
</dbReference>
<dbReference type="Gene3D" id="3.30.420.10">
    <property type="entry name" value="Ribonuclease H-like superfamily/Ribonuclease H"/>
    <property type="match status" value="1"/>
</dbReference>
<dbReference type="InterPro" id="IPR036397">
    <property type="entry name" value="RNaseH_sf"/>
</dbReference>
<reference evidence="4" key="1">
    <citation type="submission" date="2021-03" db="EMBL/GenBank/DDBJ databases">
        <title>Draft genome sequence of rust myrtle Austropuccinia psidii MF-1, a brazilian biotype.</title>
        <authorList>
            <person name="Quecine M.C."/>
            <person name="Pachon D.M.R."/>
            <person name="Bonatelli M.L."/>
            <person name="Correr F.H."/>
            <person name="Franceschini L.M."/>
            <person name="Leite T.F."/>
            <person name="Margarido G.R.A."/>
            <person name="Almeida C.A."/>
            <person name="Ferrarezi J.A."/>
            <person name="Labate C.A."/>
        </authorList>
    </citation>
    <scope>NUCLEOTIDE SEQUENCE</scope>
    <source>
        <strain evidence="4">MF-1</strain>
    </source>
</reference>
<evidence type="ECO:0000259" key="3">
    <source>
        <dbReference type="PROSITE" id="PS50994"/>
    </source>
</evidence>
<evidence type="ECO:0000313" key="4">
    <source>
        <dbReference type="EMBL" id="MBW0505057.1"/>
    </source>
</evidence>
<proteinExistence type="predicted"/>
<dbReference type="AlphaFoldDB" id="A0A9Q3DN29"/>
<dbReference type="InterPro" id="IPR012337">
    <property type="entry name" value="RNaseH-like_sf"/>
</dbReference>
<protein>
    <recommendedName>
        <fullName evidence="3">Integrase catalytic domain-containing protein</fullName>
    </recommendedName>
</protein>
<dbReference type="InterPro" id="IPR050951">
    <property type="entry name" value="Retrovirus_Pol_polyprotein"/>
</dbReference>
<dbReference type="PANTHER" id="PTHR37984">
    <property type="entry name" value="PROTEIN CBG26694"/>
    <property type="match status" value="1"/>
</dbReference>
<keyword evidence="5" id="KW-1185">Reference proteome</keyword>
<evidence type="ECO:0000256" key="2">
    <source>
        <dbReference type="SAM" id="MobiDB-lite"/>
    </source>
</evidence>
<feature type="region of interest" description="Disordered" evidence="2">
    <location>
        <begin position="293"/>
        <end position="315"/>
    </location>
</feature>
<dbReference type="EMBL" id="AVOT02018278">
    <property type="protein sequence ID" value="MBW0505057.1"/>
    <property type="molecule type" value="Genomic_DNA"/>
</dbReference>
<name>A0A9Q3DN29_9BASI</name>
<dbReference type="PANTHER" id="PTHR37984:SF5">
    <property type="entry name" value="PROTEIN NYNRIN-LIKE"/>
    <property type="match status" value="1"/>
</dbReference>
<comment type="caution">
    <text evidence="4">The sequence shown here is derived from an EMBL/GenBank/DDBJ whole genome shotgun (WGS) entry which is preliminary data.</text>
</comment>
<dbReference type="PROSITE" id="PS50994">
    <property type="entry name" value="INTEGRASE"/>
    <property type="match status" value="1"/>
</dbReference>
<dbReference type="GO" id="GO:0003723">
    <property type="term" value="F:RNA binding"/>
    <property type="evidence" value="ECO:0007669"/>
    <property type="project" value="UniProtKB-KW"/>
</dbReference>